<dbReference type="InterPro" id="IPR003331">
    <property type="entry name" value="UDP_GlcNAc_Epimerase_2_dom"/>
</dbReference>
<dbReference type="AlphaFoldDB" id="A0A7W7PES9"/>
<evidence type="ECO:0000256" key="4">
    <source>
        <dbReference type="RuleBase" id="RU003513"/>
    </source>
</evidence>
<dbReference type="NCBIfam" id="TIGR00236">
    <property type="entry name" value="wecB"/>
    <property type="match status" value="1"/>
</dbReference>
<dbReference type="EMBL" id="JACHJG010000008">
    <property type="protein sequence ID" value="MBB4888186.1"/>
    <property type="molecule type" value="Genomic_DNA"/>
</dbReference>
<dbReference type="SUPFAM" id="SSF53756">
    <property type="entry name" value="UDP-Glycosyltransferase/glycogen phosphorylase"/>
    <property type="match status" value="1"/>
</dbReference>
<evidence type="ECO:0000256" key="2">
    <source>
        <dbReference type="ARBA" id="ARBA00038209"/>
    </source>
</evidence>
<evidence type="ECO:0000313" key="7">
    <source>
        <dbReference type="Proteomes" id="UP000556436"/>
    </source>
</evidence>
<dbReference type="PANTHER" id="PTHR43174:SF2">
    <property type="entry name" value="UDP-N-ACETYLGLUCOSAMINE 2-EPIMERASE"/>
    <property type="match status" value="1"/>
</dbReference>
<keyword evidence="7" id="KW-1185">Reference proteome</keyword>
<dbReference type="Pfam" id="PF02350">
    <property type="entry name" value="Epimerase_2"/>
    <property type="match status" value="1"/>
</dbReference>
<dbReference type="InterPro" id="IPR029767">
    <property type="entry name" value="WecB-like"/>
</dbReference>
<dbReference type="RefSeq" id="WP_184735568.1">
    <property type="nucleotide sequence ID" value="NZ_BMRW01000008.1"/>
</dbReference>
<reference evidence="6 7" key="1">
    <citation type="submission" date="2020-08" db="EMBL/GenBank/DDBJ databases">
        <title>Genomic Encyclopedia of Type Strains, Phase III (KMG-III): the genomes of soil and plant-associated and newly described type strains.</title>
        <authorList>
            <person name="Whitman W."/>
        </authorList>
    </citation>
    <scope>NUCLEOTIDE SEQUENCE [LARGE SCALE GENOMIC DNA]</scope>
    <source>
        <strain evidence="6 7">CECT 3265</strain>
    </source>
</reference>
<protein>
    <recommendedName>
        <fullName evidence="3">UDP-N-acetylglucosamine 2-epimerase (non-hydrolyzing)</fullName>
        <ecNumber evidence="3">5.1.3.14</ecNumber>
    </recommendedName>
</protein>
<evidence type="ECO:0000256" key="1">
    <source>
        <dbReference type="ARBA" id="ARBA00023235"/>
    </source>
</evidence>
<dbReference type="GO" id="GO:0008761">
    <property type="term" value="F:UDP-N-acetylglucosamine 2-epimerase activity"/>
    <property type="evidence" value="ECO:0007669"/>
    <property type="project" value="UniProtKB-EC"/>
</dbReference>
<sequence length="396" mass="42080">MHPDSIDEDREEQNGRHRIALVVGTRPEAVKLAPVALALSRSGWAEPVVITTGQHGEVVRETLSCFGLRPDIELTVRRGSGSVAELTGSLLSGLDTTFRSHPVGAVVVQGDTSSALAGAMAGFFSSIPVAHVEAGLRSGDLRSPFPEEAHRRMIAQVTELHLAPTRAARDNLLTEGVAAERIRITGNTVIDAVVEASRRPSASGDPVLRGIAESGTPLVLVTAHRRENWGEPIRRISGAVADLSRRYPDITFVVAAHMNPSVRAATEQSLHGIPNVRLTGPIPYGPFARILARSMLTITDSGGIQEEAAAFGVPVLVTRDNTERIEGIASGLARLVGTEESEIVAAVEKEFAREDAFPPTGIRPVVPTNPYGDGRAGERCAAACGRLLGIRPFHTS</sequence>
<proteinExistence type="inferred from homology"/>
<dbReference type="EC" id="5.1.3.14" evidence="3"/>
<gene>
    <name evidence="6" type="ORF">FHS38_004254</name>
</gene>
<dbReference type="CDD" id="cd03786">
    <property type="entry name" value="GTB_UDP-GlcNAc_2-Epimerase"/>
    <property type="match status" value="1"/>
</dbReference>
<dbReference type="PANTHER" id="PTHR43174">
    <property type="entry name" value="UDP-N-ACETYLGLUCOSAMINE 2-EPIMERASE"/>
    <property type="match status" value="1"/>
</dbReference>
<feature type="domain" description="UDP-N-acetylglucosamine 2-epimerase" evidence="5">
    <location>
        <begin position="38"/>
        <end position="382"/>
    </location>
</feature>
<keyword evidence="1 4" id="KW-0413">Isomerase</keyword>
<evidence type="ECO:0000256" key="3">
    <source>
        <dbReference type="ARBA" id="ARBA00038858"/>
    </source>
</evidence>
<dbReference type="Gene3D" id="3.40.50.2000">
    <property type="entry name" value="Glycogen Phosphorylase B"/>
    <property type="match status" value="2"/>
</dbReference>
<comment type="caution">
    <text evidence="6">The sequence shown here is derived from an EMBL/GenBank/DDBJ whole genome shotgun (WGS) entry which is preliminary data.</text>
</comment>
<evidence type="ECO:0000313" key="6">
    <source>
        <dbReference type="EMBL" id="MBB4888186.1"/>
    </source>
</evidence>
<evidence type="ECO:0000259" key="5">
    <source>
        <dbReference type="Pfam" id="PF02350"/>
    </source>
</evidence>
<organism evidence="6 7">
    <name type="scientific">Streptomyces netropsis</name>
    <name type="common">Streptoverticillium netropsis</name>
    <dbReference type="NCBI Taxonomy" id="55404"/>
    <lineage>
        <taxon>Bacteria</taxon>
        <taxon>Bacillati</taxon>
        <taxon>Actinomycetota</taxon>
        <taxon>Actinomycetes</taxon>
        <taxon>Kitasatosporales</taxon>
        <taxon>Streptomycetaceae</taxon>
        <taxon>Streptomyces</taxon>
    </lineage>
</organism>
<accession>A0A7W7PES9</accession>
<comment type="similarity">
    <text evidence="2 4">Belongs to the UDP-N-acetylglucosamine 2-epimerase family.</text>
</comment>
<name>A0A7W7PES9_STRNE</name>
<dbReference type="Proteomes" id="UP000556436">
    <property type="component" value="Unassembled WGS sequence"/>
</dbReference>